<organism evidence="1 2">
    <name type="scientific">Paraburkholderia edwinii</name>
    <dbReference type="NCBI Taxonomy" id="2861782"/>
    <lineage>
        <taxon>Bacteria</taxon>
        <taxon>Pseudomonadati</taxon>
        <taxon>Pseudomonadota</taxon>
        <taxon>Betaproteobacteria</taxon>
        <taxon>Burkholderiales</taxon>
        <taxon>Burkholderiaceae</taxon>
        <taxon>Paraburkholderia</taxon>
    </lineage>
</organism>
<dbReference type="Proteomes" id="UP000826462">
    <property type="component" value="Chromosome 2"/>
</dbReference>
<evidence type="ECO:0000313" key="1">
    <source>
        <dbReference type="EMBL" id="QYD73850.1"/>
    </source>
</evidence>
<proteinExistence type="predicted"/>
<sequence>MDFVSLALLAVGFVGLGAAATVLLTNMVPLHVASLAAKHGRYAGLAGAYGDAIVPAPVRASVKKEAMNVVGTSN</sequence>
<gene>
    <name evidence="1" type="ORF">KZJ38_29570</name>
</gene>
<protein>
    <submittedName>
        <fullName evidence="1">Uncharacterized protein</fullName>
    </submittedName>
</protein>
<evidence type="ECO:0000313" key="2">
    <source>
        <dbReference type="Proteomes" id="UP000826462"/>
    </source>
</evidence>
<name>A0ABX8V2Y1_9BURK</name>
<dbReference type="RefSeq" id="WP_219803704.1">
    <property type="nucleotide sequence ID" value="NZ_CP080096.1"/>
</dbReference>
<reference evidence="1 2" key="1">
    <citation type="submission" date="2021-07" db="EMBL/GenBank/DDBJ databases">
        <title>Paraburkholderia edwinii protects Aspergillus sp. from phenazines by acting as a toxin sponge.</title>
        <authorList>
            <person name="Dahlstrom K.M."/>
            <person name="Newman D.K."/>
        </authorList>
    </citation>
    <scope>NUCLEOTIDE SEQUENCE [LARGE SCALE GENOMIC DNA]</scope>
    <source>
        <strain evidence="1 2">Pe01</strain>
    </source>
</reference>
<dbReference type="EMBL" id="CP080096">
    <property type="protein sequence ID" value="QYD73850.1"/>
    <property type="molecule type" value="Genomic_DNA"/>
</dbReference>
<keyword evidence="2" id="KW-1185">Reference proteome</keyword>
<accession>A0ABX8V2Y1</accession>